<evidence type="ECO:0000256" key="4">
    <source>
        <dbReference type="ARBA" id="ARBA00009667"/>
    </source>
</evidence>
<evidence type="ECO:0000256" key="8">
    <source>
        <dbReference type="ARBA" id="ARBA00023235"/>
    </source>
</evidence>
<dbReference type="InterPro" id="IPR006063">
    <property type="entry name" value="HisA_bact_arch"/>
</dbReference>
<evidence type="ECO:0000256" key="1">
    <source>
        <dbReference type="ARBA" id="ARBA00000901"/>
    </source>
</evidence>
<evidence type="ECO:0000256" key="10">
    <source>
        <dbReference type="RuleBase" id="RU003657"/>
    </source>
</evidence>
<keyword evidence="13" id="KW-1185">Reference proteome</keyword>
<dbReference type="Gene3D" id="3.20.20.70">
    <property type="entry name" value="Aldolase class I"/>
    <property type="match status" value="1"/>
</dbReference>
<reference evidence="12 13" key="1">
    <citation type="submission" date="2018-06" db="EMBL/GenBank/DDBJ databases">
        <title>The draft genome sequence of Crocinitomix sp. SM1701.</title>
        <authorList>
            <person name="Zhang X."/>
        </authorList>
    </citation>
    <scope>NUCLEOTIDE SEQUENCE [LARGE SCALE GENOMIC DNA]</scope>
    <source>
        <strain evidence="12 13">SM1701</strain>
    </source>
</reference>
<dbReference type="GO" id="GO:0003949">
    <property type="term" value="F:1-(5-phosphoribosyl)-5-[(5-phosphoribosylamino)methylideneamino]imidazole-4-carboxamide isomerase activity"/>
    <property type="evidence" value="ECO:0007669"/>
    <property type="project" value="UniProtKB-UniRule"/>
</dbReference>
<evidence type="ECO:0000256" key="11">
    <source>
        <dbReference type="RuleBase" id="RU003658"/>
    </source>
</evidence>
<evidence type="ECO:0000313" key="12">
    <source>
        <dbReference type="EMBL" id="PZE15989.1"/>
    </source>
</evidence>
<comment type="subcellular location">
    <subcellularLocation>
        <location evidence="2 9 11">Cytoplasm</location>
    </subcellularLocation>
</comment>
<dbReference type="InterPro" id="IPR013785">
    <property type="entry name" value="Aldolase_TIM"/>
</dbReference>
<comment type="caution">
    <text evidence="12">The sequence shown here is derived from an EMBL/GenBank/DDBJ whole genome shotgun (WGS) entry which is preliminary data.</text>
</comment>
<dbReference type="SUPFAM" id="SSF51366">
    <property type="entry name" value="Ribulose-phoshate binding barrel"/>
    <property type="match status" value="1"/>
</dbReference>
<comment type="pathway">
    <text evidence="3 9 11">Amino-acid biosynthesis; L-histidine biosynthesis; L-histidine from 5-phospho-alpha-D-ribose 1-diphosphate: step 4/9.</text>
</comment>
<dbReference type="NCBIfam" id="TIGR00007">
    <property type="entry name" value="1-(5-phosphoribosyl)-5-[(5-phosphoribosylamino)methylideneamino]imidazole-4-carboxamide isomerase"/>
    <property type="match status" value="1"/>
</dbReference>
<dbReference type="AlphaFoldDB" id="A0A2W1MV74"/>
<evidence type="ECO:0000256" key="3">
    <source>
        <dbReference type="ARBA" id="ARBA00005133"/>
    </source>
</evidence>
<evidence type="ECO:0000313" key="13">
    <source>
        <dbReference type="Proteomes" id="UP000249248"/>
    </source>
</evidence>
<evidence type="ECO:0000256" key="2">
    <source>
        <dbReference type="ARBA" id="ARBA00004496"/>
    </source>
</evidence>
<comment type="similarity">
    <text evidence="4 9 10">Belongs to the HisA/HisF family.</text>
</comment>
<dbReference type="HAMAP" id="MF_01014">
    <property type="entry name" value="HisA"/>
    <property type="match status" value="1"/>
</dbReference>
<dbReference type="InterPro" id="IPR011060">
    <property type="entry name" value="RibuloseP-bd_barrel"/>
</dbReference>
<keyword evidence="6 9" id="KW-0028">Amino-acid biosynthesis</keyword>
<dbReference type="InterPro" id="IPR044524">
    <property type="entry name" value="Isoase_HisA-like"/>
</dbReference>
<dbReference type="UniPathway" id="UPA00031">
    <property type="reaction ID" value="UER00009"/>
</dbReference>
<dbReference type="InterPro" id="IPR006062">
    <property type="entry name" value="His_biosynth"/>
</dbReference>
<keyword evidence="7 9" id="KW-0368">Histidine biosynthesis</keyword>
<dbReference type="InterPro" id="IPR023016">
    <property type="entry name" value="HisA/PriA"/>
</dbReference>
<name>A0A2W1MV74_9FLAO</name>
<protein>
    <recommendedName>
        <fullName evidence="9 11">1-(5-phosphoribosyl)-5-[(5-phosphoribosylamino)methylideneamino] imidazole-4-carboxamide isomerase</fullName>
        <ecNumber evidence="9 11">5.3.1.16</ecNumber>
    </recommendedName>
    <alternativeName>
        <fullName evidence="9">Phosphoribosylformimino-5-aminoimidazole carboxamide ribotide isomerase</fullName>
    </alternativeName>
</protein>
<sequence>MRIIPAIDIIDGKCIRLTKGNYDAKKIYNNHPLEVAKSFEDHGVQYLHVVDLDGAKANKVVNNKILEEIATQTNLKIEFGGGIRGEDDLVKAFEAGADQVIVGSVAVQKPDVFLDWLSKFGQEKIILGADCMNRKIATNAWLATSEIDVVDYIKNYRDKGVQHVICTEISKDGMLAGTANDLYKEIIAETKVDLIGSGGVSSLQDLELLAKLGCAGAIIGKAFYEGKITLEDLGRIC</sequence>
<keyword evidence="8 9" id="KW-0413">Isomerase</keyword>
<dbReference type="FunFam" id="3.20.20.70:FF:000009">
    <property type="entry name" value="1-(5-phosphoribosyl)-5-[(5-phosphoribosylamino)methylideneamino] imidazole-4-carboxamide isomerase"/>
    <property type="match status" value="1"/>
</dbReference>
<evidence type="ECO:0000256" key="6">
    <source>
        <dbReference type="ARBA" id="ARBA00022605"/>
    </source>
</evidence>
<organism evidence="12 13">
    <name type="scientific">Putridiphycobacter roseus</name>
    <dbReference type="NCBI Taxonomy" id="2219161"/>
    <lineage>
        <taxon>Bacteria</taxon>
        <taxon>Pseudomonadati</taxon>
        <taxon>Bacteroidota</taxon>
        <taxon>Flavobacteriia</taxon>
        <taxon>Flavobacteriales</taxon>
        <taxon>Crocinitomicaceae</taxon>
        <taxon>Putridiphycobacter</taxon>
    </lineage>
</organism>
<dbReference type="PANTHER" id="PTHR43090:SF2">
    <property type="entry name" value="1-(5-PHOSPHORIBOSYL)-5-[(5-PHOSPHORIBOSYLAMINO)METHYLIDENEAMINO] IMIDAZOLE-4-CARBOXAMIDE ISOMERASE"/>
    <property type="match status" value="1"/>
</dbReference>
<dbReference type="RefSeq" id="WP_111064351.1">
    <property type="nucleotide sequence ID" value="NZ_JBHUCU010000020.1"/>
</dbReference>
<gene>
    <name evidence="9 12" type="primary">hisA</name>
    <name evidence="12" type="ORF">DNU06_15185</name>
</gene>
<dbReference type="GO" id="GO:0005737">
    <property type="term" value="C:cytoplasm"/>
    <property type="evidence" value="ECO:0007669"/>
    <property type="project" value="UniProtKB-SubCell"/>
</dbReference>
<evidence type="ECO:0000256" key="5">
    <source>
        <dbReference type="ARBA" id="ARBA00022490"/>
    </source>
</evidence>
<evidence type="ECO:0000256" key="9">
    <source>
        <dbReference type="HAMAP-Rule" id="MF_01014"/>
    </source>
</evidence>
<keyword evidence="5 9" id="KW-0963">Cytoplasm</keyword>
<proteinExistence type="inferred from homology"/>
<dbReference type="EMBL" id="QKSB01000013">
    <property type="protein sequence ID" value="PZE15989.1"/>
    <property type="molecule type" value="Genomic_DNA"/>
</dbReference>
<dbReference type="CDD" id="cd04732">
    <property type="entry name" value="HisA"/>
    <property type="match status" value="1"/>
</dbReference>
<dbReference type="OrthoDB" id="9807749at2"/>
<evidence type="ECO:0000256" key="7">
    <source>
        <dbReference type="ARBA" id="ARBA00023102"/>
    </source>
</evidence>
<dbReference type="Pfam" id="PF00977">
    <property type="entry name" value="His_biosynth"/>
    <property type="match status" value="1"/>
</dbReference>
<dbReference type="EC" id="5.3.1.16" evidence="9 11"/>
<dbReference type="GO" id="GO:0000105">
    <property type="term" value="P:L-histidine biosynthetic process"/>
    <property type="evidence" value="ECO:0007669"/>
    <property type="project" value="UniProtKB-UniRule"/>
</dbReference>
<accession>A0A2W1MV74</accession>
<comment type="catalytic activity">
    <reaction evidence="1 9 11">
        <text>1-(5-phospho-beta-D-ribosyl)-5-[(5-phospho-beta-D-ribosylamino)methylideneamino]imidazole-4-carboxamide = 5-[(5-phospho-1-deoxy-D-ribulos-1-ylimino)methylamino]-1-(5-phospho-beta-D-ribosyl)imidazole-4-carboxamide</text>
        <dbReference type="Rhea" id="RHEA:15469"/>
        <dbReference type="ChEBI" id="CHEBI:58435"/>
        <dbReference type="ChEBI" id="CHEBI:58525"/>
        <dbReference type="EC" id="5.3.1.16"/>
    </reaction>
</comment>
<dbReference type="GO" id="GO:0000162">
    <property type="term" value="P:L-tryptophan biosynthetic process"/>
    <property type="evidence" value="ECO:0007669"/>
    <property type="project" value="TreeGrafter"/>
</dbReference>
<feature type="active site" description="Proton acceptor" evidence="9">
    <location>
        <position position="8"/>
    </location>
</feature>
<dbReference type="PANTHER" id="PTHR43090">
    <property type="entry name" value="1-(5-PHOSPHORIBOSYL)-5-[(5-PHOSPHORIBOSYLAMINO)METHYLIDENEAMINO] IMIDAZOLE-4-CARBOXAMIDE ISOMERASE"/>
    <property type="match status" value="1"/>
</dbReference>
<dbReference type="Proteomes" id="UP000249248">
    <property type="component" value="Unassembled WGS sequence"/>
</dbReference>
<feature type="active site" description="Proton donor" evidence="9">
    <location>
        <position position="130"/>
    </location>
</feature>